<organism evidence="1 2">
    <name type="scientific">Mesotoga infera</name>
    <dbReference type="NCBI Taxonomy" id="1236046"/>
    <lineage>
        <taxon>Bacteria</taxon>
        <taxon>Thermotogati</taxon>
        <taxon>Thermotogota</taxon>
        <taxon>Thermotogae</taxon>
        <taxon>Kosmotogales</taxon>
        <taxon>Kosmotogaceae</taxon>
        <taxon>Mesotoga</taxon>
    </lineage>
</organism>
<dbReference type="KEGG" id="minf:MESINF_2420"/>
<accession>A0A7Z7LHA2</accession>
<sequence length="76" mass="7970">MPGEPKRLRVLKCRPQEPDPVSTGVGKASGDASGYFLESGGVYGENSFSPVAFIALIGRSFGSGSVFIRFLRSSGS</sequence>
<proteinExistence type="predicted"/>
<dbReference type="AlphaFoldDB" id="A0A7Z7LHA2"/>
<evidence type="ECO:0000313" key="1">
    <source>
        <dbReference type="EMBL" id="SSC13860.1"/>
    </source>
</evidence>
<evidence type="ECO:0000313" key="2">
    <source>
        <dbReference type="Proteomes" id="UP000250796"/>
    </source>
</evidence>
<dbReference type="Proteomes" id="UP000250796">
    <property type="component" value="Chromosome MESINF"/>
</dbReference>
<keyword evidence="2" id="KW-1185">Reference proteome</keyword>
<protein>
    <submittedName>
        <fullName evidence="1">Uncharacterized protein</fullName>
    </submittedName>
</protein>
<gene>
    <name evidence="1" type="ORF">MESINF_2420</name>
</gene>
<name>A0A7Z7LHA2_9BACT</name>
<dbReference type="EMBL" id="LS974202">
    <property type="protein sequence ID" value="SSC13860.1"/>
    <property type="molecule type" value="Genomic_DNA"/>
</dbReference>
<reference evidence="1 2" key="1">
    <citation type="submission" date="2017-01" db="EMBL/GenBank/DDBJ databases">
        <authorList>
            <person name="Erauso G."/>
        </authorList>
    </citation>
    <scope>NUCLEOTIDE SEQUENCE [LARGE SCALE GENOMIC DNA]</scope>
    <source>
        <strain evidence="1">MESINF1</strain>
    </source>
</reference>